<dbReference type="GO" id="GO:0016055">
    <property type="term" value="P:Wnt signaling pathway"/>
    <property type="evidence" value="ECO:0007669"/>
    <property type="project" value="UniProtKB-KW"/>
</dbReference>
<dbReference type="InterPro" id="IPR029071">
    <property type="entry name" value="Ubiquitin-like_domsf"/>
</dbReference>
<dbReference type="SUPFAM" id="SSF54236">
    <property type="entry name" value="Ubiquitin-like"/>
    <property type="match status" value="1"/>
</dbReference>
<evidence type="ECO:0000313" key="5">
    <source>
        <dbReference type="Proteomes" id="UP001162060"/>
    </source>
</evidence>
<dbReference type="AlphaFoldDB" id="A0AAV1U890"/>
<keyword evidence="1" id="KW-0879">Wnt signaling pathway</keyword>
<name>A0AAV1U890_9STRA</name>
<dbReference type="PANTHER" id="PTHR42509:SF1">
    <property type="entry name" value="DIX DOMAIN-CONTAINING PROTEIN"/>
    <property type="match status" value="1"/>
</dbReference>
<evidence type="ECO:0000259" key="3">
    <source>
        <dbReference type="Pfam" id="PF00778"/>
    </source>
</evidence>
<proteinExistence type="predicted"/>
<feature type="domain" description="DIX" evidence="3">
    <location>
        <begin position="26"/>
        <end position="80"/>
    </location>
</feature>
<dbReference type="InterPro" id="IPR001158">
    <property type="entry name" value="DIX"/>
</dbReference>
<dbReference type="InterPro" id="IPR038207">
    <property type="entry name" value="DIX_dom_sf"/>
</dbReference>
<evidence type="ECO:0000313" key="4">
    <source>
        <dbReference type="EMBL" id="CAK7931009.1"/>
    </source>
</evidence>
<dbReference type="Gene3D" id="2.40.240.130">
    <property type="match status" value="1"/>
</dbReference>
<dbReference type="Proteomes" id="UP001162060">
    <property type="component" value="Unassembled WGS sequence"/>
</dbReference>
<evidence type="ECO:0000256" key="2">
    <source>
        <dbReference type="SAM" id="MobiDB-lite"/>
    </source>
</evidence>
<sequence length="284" mass="30796">MEGMLNYFVPEDGDSSDHLNVVPLPRVDQLRLQHVKSSFPLPGDFHFRFKTAFEGTYVWLDLVNDMDTVPDFNGIVICKISRVERESTARVLEQKDVVEAQVEASDLIETLEVPLSPTKREEPQSAQKTFNNDLVGLMSDPVPTSASQTAAAQSPVLSASVAPPQAVRDPFDVFAGHNTAPMQPTPISATMASNGPRGLSPTTTGTHGGAYGAQGGFTAINSGAPSLMTPQGPSSLNISQMHMGMGQPQGGMQQNSFQGLQWQGMGQQQQHQPQRQRNPNSRQW</sequence>
<reference evidence="4" key="1">
    <citation type="submission" date="2024-01" db="EMBL/GenBank/DDBJ databases">
        <authorList>
            <person name="Webb A."/>
        </authorList>
    </citation>
    <scope>NUCLEOTIDE SEQUENCE</scope>
    <source>
        <strain evidence="4">Pm1</strain>
    </source>
</reference>
<dbReference type="Pfam" id="PF00778">
    <property type="entry name" value="DIX"/>
    <property type="match status" value="1"/>
</dbReference>
<protein>
    <recommendedName>
        <fullName evidence="3">DIX domain-containing protein</fullName>
    </recommendedName>
</protein>
<comment type="caution">
    <text evidence="4">The sequence shown here is derived from an EMBL/GenBank/DDBJ whole genome shotgun (WGS) entry which is preliminary data.</text>
</comment>
<feature type="compositionally biased region" description="Low complexity" evidence="2">
    <location>
        <begin position="261"/>
        <end position="276"/>
    </location>
</feature>
<gene>
    <name evidence="4" type="ORF">PM001_LOCUS16159</name>
</gene>
<organism evidence="4 5">
    <name type="scientific">Peronospora matthiolae</name>
    <dbReference type="NCBI Taxonomy" id="2874970"/>
    <lineage>
        <taxon>Eukaryota</taxon>
        <taxon>Sar</taxon>
        <taxon>Stramenopiles</taxon>
        <taxon>Oomycota</taxon>
        <taxon>Peronosporomycetes</taxon>
        <taxon>Peronosporales</taxon>
        <taxon>Peronosporaceae</taxon>
        <taxon>Peronospora</taxon>
    </lineage>
</organism>
<dbReference type="EMBL" id="CAKLBY020000171">
    <property type="protein sequence ID" value="CAK7931009.1"/>
    <property type="molecule type" value="Genomic_DNA"/>
</dbReference>
<feature type="region of interest" description="Disordered" evidence="2">
    <location>
        <begin position="261"/>
        <end position="284"/>
    </location>
</feature>
<dbReference type="PANTHER" id="PTHR42509">
    <property type="entry name" value="DIX DOMAIN-CONTAINING PROTEIN"/>
    <property type="match status" value="1"/>
</dbReference>
<evidence type="ECO:0000256" key="1">
    <source>
        <dbReference type="ARBA" id="ARBA00022687"/>
    </source>
</evidence>
<accession>A0AAV1U890</accession>